<dbReference type="EMBL" id="GIBP01002921">
    <property type="protein sequence ID" value="NDV31890.1"/>
    <property type="molecule type" value="Transcribed_RNA"/>
</dbReference>
<protein>
    <recommendedName>
        <fullName evidence="6">Translation initiation factor eIF2B subunit gamma</fullName>
    </recommendedName>
    <alternativeName>
        <fullName evidence="7">eIF2B GDP-GTP exchange factor subunit gamma</fullName>
    </alternativeName>
</protein>
<dbReference type="InterPro" id="IPR056764">
    <property type="entry name" value="LbH_EIF2B3/5"/>
</dbReference>
<reference evidence="12" key="1">
    <citation type="journal article" date="2020" name="J. Eukaryot. Microbiol.">
        <title>De novo Sequencing, Assembly and Annotation of the Transcriptome for the Free-Living Testate Amoeba Arcella intermedia.</title>
        <authorList>
            <person name="Ribeiro G.M."/>
            <person name="Porfirio-Sousa A.L."/>
            <person name="Maurer-Alcala X.X."/>
            <person name="Katz L.A."/>
            <person name="Lahr D.J.G."/>
        </authorList>
    </citation>
    <scope>NUCLEOTIDE SEQUENCE</scope>
</reference>
<comment type="function">
    <text evidence="8">Acts as a component of the translation initiation factor 2B (eIF2B) complex, which catalyzes the exchange of GDP for GTP on the eukaryotic initiation factor 2 (eIF2) complex gamma subunit. Its guanine nucleotide exchange factor activity is repressed when bound to eIF2 complex phosphorylated on the alpha subunit, thereby limiting the amount of methionyl-initiator methionine tRNA available to the ribosome and consequently global translation is repressed.</text>
</comment>
<keyword evidence="4" id="KW-0396">Initiation factor</keyword>
<evidence type="ECO:0000313" key="12">
    <source>
        <dbReference type="EMBL" id="NDV31890.1"/>
    </source>
</evidence>
<evidence type="ECO:0000256" key="1">
    <source>
        <dbReference type="ARBA" id="ARBA00004514"/>
    </source>
</evidence>
<sequence>MNEFDLVILAGGDGRRLKPLTDGTPKALLPLANRPLLSYQLEFVNQVGFKKVIVVATHSNHEAVRLHIENSKQELEDLVIHLEVFDDFLGSAGCLLKLKDKIQNHVIVMSGDLIVEDQFLHHMADLHRARDAAVTLLTYQESLENDQDAKPSKENAITDFFGIDPTNDRLLLTESSNDLEASSAKLRVQKSLLKRFPNFTLHTNLRDAHFYMFSKWTLELLEQNKQMIQSIKTHFIPYLIKSQFRKKKTEEIKIPNYFSNRVYNMSSTYTDPDDRVKCFVWRLDPSAYCSRVSNFDSYMKINREIASGEKFYVPLEPQSEGKHKYFIAPSAQVSGNTQVTTGSVVGEGTTIADKVGVKKSIIGKHCIIGPYAKIANSVILDHVNIAEGAKIQNCIIGPNSYIDPHATLTDCYLGTASRVPPGSTWTGRKNAGNI</sequence>
<feature type="domain" description="EIF2B subunit epsilon/gamma LbH" evidence="11">
    <location>
        <begin position="323"/>
        <end position="420"/>
    </location>
</feature>
<evidence type="ECO:0000256" key="4">
    <source>
        <dbReference type="ARBA" id="ARBA00022540"/>
    </source>
</evidence>
<feature type="domain" description="Nucleotidyl transferase" evidence="10">
    <location>
        <begin position="7"/>
        <end position="142"/>
    </location>
</feature>
<dbReference type="CDD" id="cd04652">
    <property type="entry name" value="LbH_eIF2B_gamma_C"/>
    <property type="match status" value="1"/>
</dbReference>
<comment type="similarity">
    <text evidence="2">Belongs to the eIF-2B gamma/epsilon subunits family.</text>
</comment>
<dbReference type="Pfam" id="PF00483">
    <property type="entry name" value="NTP_transferase"/>
    <property type="match status" value="1"/>
</dbReference>
<dbReference type="SUPFAM" id="SSF53448">
    <property type="entry name" value="Nucleotide-diphospho-sugar transferases"/>
    <property type="match status" value="1"/>
</dbReference>
<evidence type="ECO:0000259" key="11">
    <source>
        <dbReference type="Pfam" id="PF25084"/>
    </source>
</evidence>
<dbReference type="PANTHER" id="PTHR45989">
    <property type="entry name" value="TRANSLATION INITIATION FACTOR EIF-2B SUBUNIT GAMMA"/>
    <property type="match status" value="1"/>
</dbReference>
<dbReference type="Gene3D" id="2.160.10.10">
    <property type="entry name" value="Hexapeptide repeat proteins"/>
    <property type="match status" value="1"/>
</dbReference>
<accession>A0A6B2L4L6</accession>
<dbReference type="InterPro" id="IPR029044">
    <property type="entry name" value="Nucleotide-diphossugar_trans"/>
</dbReference>
<dbReference type="PANTHER" id="PTHR45989:SF1">
    <property type="entry name" value="TRANSLATION INITIATION FACTOR EIF-2B SUBUNIT GAMMA"/>
    <property type="match status" value="1"/>
</dbReference>
<evidence type="ECO:0000256" key="3">
    <source>
        <dbReference type="ARBA" id="ARBA00022490"/>
    </source>
</evidence>
<evidence type="ECO:0000256" key="6">
    <source>
        <dbReference type="ARBA" id="ARBA00044196"/>
    </source>
</evidence>
<name>A0A6B2L4L6_9EUKA</name>
<dbReference type="Pfam" id="PF25084">
    <property type="entry name" value="LbH_EIF2B"/>
    <property type="match status" value="1"/>
</dbReference>
<evidence type="ECO:0000256" key="7">
    <source>
        <dbReference type="ARBA" id="ARBA00044229"/>
    </source>
</evidence>
<evidence type="ECO:0000256" key="8">
    <source>
        <dbReference type="ARBA" id="ARBA00045373"/>
    </source>
</evidence>
<dbReference type="InterPro" id="IPR005835">
    <property type="entry name" value="NTP_transferase_dom"/>
</dbReference>
<dbReference type="AlphaFoldDB" id="A0A6B2L4L6"/>
<evidence type="ECO:0000256" key="2">
    <source>
        <dbReference type="ARBA" id="ARBA00007878"/>
    </source>
</evidence>
<organism evidence="12">
    <name type="scientific">Arcella intermedia</name>
    <dbReference type="NCBI Taxonomy" id="1963864"/>
    <lineage>
        <taxon>Eukaryota</taxon>
        <taxon>Amoebozoa</taxon>
        <taxon>Tubulinea</taxon>
        <taxon>Elardia</taxon>
        <taxon>Arcellinida</taxon>
        <taxon>Sphaerothecina</taxon>
        <taxon>Arcellidae</taxon>
        <taxon>Arcella</taxon>
    </lineage>
</organism>
<evidence type="ECO:0000256" key="9">
    <source>
        <dbReference type="ARBA" id="ARBA00046432"/>
    </source>
</evidence>
<proteinExistence type="inferred from homology"/>
<dbReference type="GO" id="GO:0005829">
    <property type="term" value="C:cytosol"/>
    <property type="evidence" value="ECO:0007669"/>
    <property type="project" value="UniProtKB-SubCell"/>
</dbReference>
<dbReference type="Gene3D" id="3.90.550.10">
    <property type="entry name" value="Spore Coat Polysaccharide Biosynthesis Protein SpsA, Chain A"/>
    <property type="match status" value="1"/>
</dbReference>
<dbReference type="GO" id="GO:0003743">
    <property type="term" value="F:translation initiation factor activity"/>
    <property type="evidence" value="ECO:0007669"/>
    <property type="project" value="UniProtKB-KW"/>
</dbReference>
<comment type="subunit">
    <text evidence="9">Component of the translation initiation factor 2B (eIF2B) complex which is a heterodecamer of two sets of five different subunits: alpha, beta, gamma, delta and epsilon. Subunits alpha, beta and delta comprise a regulatory subcomplex and subunits epsilon and gamma comprise a catalytic subcomplex. Within the complex, the hexameric regulatory complex resides at the center, with the two heterodimeric catalytic subcomplexes bound on opposite sides.</text>
</comment>
<dbReference type="GO" id="GO:0005851">
    <property type="term" value="C:eukaryotic translation initiation factor 2B complex"/>
    <property type="evidence" value="ECO:0007669"/>
    <property type="project" value="TreeGrafter"/>
</dbReference>
<dbReference type="InterPro" id="IPR051960">
    <property type="entry name" value="eIF2B_gamma"/>
</dbReference>
<keyword evidence="5" id="KW-0648">Protein biosynthesis</keyword>
<dbReference type="GO" id="GO:0005085">
    <property type="term" value="F:guanyl-nucleotide exchange factor activity"/>
    <property type="evidence" value="ECO:0007669"/>
    <property type="project" value="TreeGrafter"/>
</dbReference>
<keyword evidence="3" id="KW-0963">Cytoplasm</keyword>
<evidence type="ECO:0000259" key="10">
    <source>
        <dbReference type="Pfam" id="PF00483"/>
    </source>
</evidence>
<evidence type="ECO:0000256" key="5">
    <source>
        <dbReference type="ARBA" id="ARBA00022917"/>
    </source>
</evidence>
<dbReference type="GO" id="GO:0002183">
    <property type="term" value="P:cytoplasmic translational initiation"/>
    <property type="evidence" value="ECO:0007669"/>
    <property type="project" value="TreeGrafter"/>
</dbReference>
<comment type="subcellular location">
    <subcellularLocation>
        <location evidence="1">Cytoplasm</location>
        <location evidence="1">Cytosol</location>
    </subcellularLocation>
</comment>